<dbReference type="PANTHER" id="PTHR30040">
    <property type="entry name" value="THIAMINE BIOSYNTHESIS LIPOPROTEIN APBE"/>
    <property type="match status" value="1"/>
</dbReference>
<evidence type="ECO:0000256" key="2">
    <source>
        <dbReference type="ARBA" id="ARBA00016337"/>
    </source>
</evidence>
<keyword evidence="13" id="KW-1185">Reference proteome</keyword>
<sequence length="345" mass="38729">MLDQVNCNSAALQSDILRAMNTDIDFMLWSKREEFPGLAQLARIWFQTVEKQFSRFREDSELTQLNSSAGKPTLISPLMLEVLQLAQNYSKITEGVFNPLILFALKKAGYNDSFEKLKDQFLDSSINSRKQTYGKFTDELSSEMFSLSLILDSETRTIQLPVGAEIDLGGIVKSWAVKRLVHEYQHLLKIERGFVNAGGDLTVWGSSSDSGEPWLIGIENPWQPSQDIGLLALNNGSVATSSILGRQWSSPKGQMHHLIDPHTMQPSQSEVVQCTVTGPDVIECEIWTKAICILGLEKGLKLLSQKSSGYEAVMFTTQKETYFYGDKSSLGKVWKDLSFQHVLYK</sequence>
<comment type="similarity">
    <text evidence="10">Belongs to the ApbE family.</text>
</comment>
<evidence type="ECO:0000256" key="6">
    <source>
        <dbReference type="ARBA" id="ARBA00022827"/>
    </source>
</evidence>
<dbReference type="PIRSF" id="PIRSF006268">
    <property type="entry name" value="ApbE"/>
    <property type="match status" value="1"/>
</dbReference>
<dbReference type="InterPro" id="IPR024932">
    <property type="entry name" value="ApbE"/>
</dbReference>
<dbReference type="GO" id="GO:0046872">
    <property type="term" value="F:metal ion binding"/>
    <property type="evidence" value="ECO:0007669"/>
    <property type="project" value="UniProtKB-UniRule"/>
</dbReference>
<proteinExistence type="inferred from homology"/>
<evidence type="ECO:0000256" key="3">
    <source>
        <dbReference type="ARBA" id="ARBA00022630"/>
    </source>
</evidence>
<dbReference type="HOGENOM" id="CLU_044403_5_0_9"/>
<dbReference type="EC" id="2.7.1.180" evidence="1 10"/>
<evidence type="ECO:0000256" key="11">
    <source>
        <dbReference type="PIRSR" id="PIRSR006268-2"/>
    </source>
</evidence>
<reference evidence="12 13" key="1">
    <citation type="submission" date="2013-12" db="EMBL/GenBank/DDBJ databases">
        <authorList>
            <consortium name="DOE Joint Genome Institute"/>
            <person name="Smidt H."/>
            <person name="Huntemann M."/>
            <person name="Han J."/>
            <person name="Chen A."/>
            <person name="Kyrpides N."/>
            <person name="Mavromatis K."/>
            <person name="Markowitz V."/>
            <person name="Palaniappan K."/>
            <person name="Ivanova N."/>
            <person name="Schaumberg A."/>
            <person name="Pati A."/>
            <person name="Liolios K."/>
            <person name="Nordberg H.P."/>
            <person name="Cantor M.N."/>
            <person name="Hua S.X."/>
            <person name="Woyke T."/>
        </authorList>
    </citation>
    <scope>NUCLEOTIDE SEQUENCE [LARGE SCALE GENOMIC DNA]</scope>
    <source>
        <strain evidence="13">DSM 15288</strain>
    </source>
</reference>
<protein>
    <recommendedName>
        <fullName evidence="2 10">FAD:protein FMN transferase</fullName>
        <ecNumber evidence="1 10">2.7.1.180</ecNumber>
    </recommendedName>
    <alternativeName>
        <fullName evidence="8 10">Flavin transferase</fullName>
    </alternativeName>
</protein>
<dbReference type="PANTHER" id="PTHR30040:SF2">
    <property type="entry name" value="FAD:PROTEIN FMN TRANSFERASE"/>
    <property type="match status" value="1"/>
</dbReference>
<dbReference type="AlphaFoldDB" id="W0EH90"/>
<evidence type="ECO:0000256" key="5">
    <source>
        <dbReference type="ARBA" id="ARBA00022723"/>
    </source>
</evidence>
<keyword evidence="7 10" id="KW-0460">Magnesium</keyword>
<feature type="binding site" evidence="11">
    <location>
        <position position="170"/>
    </location>
    <ligand>
        <name>Mg(2+)</name>
        <dbReference type="ChEBI" id="CHEBI:18420"/>
    </ligand>
</feature>
<gene>
    <name evidence="12" type="ORF">DESME_02865</name>
</gene>
<evidence type="ECO:0000256" key="9">
    <source>
        <dbReference type="ARBA" id="ARBA00048540"/>
    </source>
</evidence>
<organism evidence="12 13">
    <name type="scientific">Desulfitobacterium metallireducens DSM 15288</name>
    <dbReference type="NCBI Taxonomy" id="871968"/>
    <lineage>
        <taxon>Bacteria</taxon>
        <taxon>Bacillati</taxon>
        <taxon>Bacillota</taxon>
        <taxon>Clostridia</taxon>
        <taxon>Eubacteriales</taxon>
        <taxon>Desulfitobacteriaceae</taxon>
        <taxon>Desulfitobacterium</taxon>
    </lineage>
</organism>
<dbReference type="Gene3D" id="3.10.520.10">
    <property type="entry name" value="ApbE-like domains"/>
    <property type="match status" value="1"/>
</dbReference>
<evidence type="ECO:0000256" key="10">
    <source>
        <dbReference type="PIRNR" id="PIRNR006268"/>
    </source>
</evidence>
<dbReference type="InterPro" id="IPR003374">
    <property type="entry name" value="ApbE-like_sf"/>
</dbReference>
<keyword evidence="3 10" id="KW-0285">Flavoprotein</keyword>
<dbReference type="KEGG" id="dmt:DESME_02865"/>
<dbReference type="eggNOG" id="COG1477">
    <property type="taxonomic scope" value="Bacteria"/>
</dbReference>
<accession>W0EH90</accession>
<evidence type="ECO:0000256" key="4">
    <source>
        <dbReference type="ARBA" id="ARBA00022679"/>
    </source>
</evidence>
<dbReference type="Proteomes" id="UP000010847">
    <property type="component" value="Chromosome"/>
</dbReference>
<evidence type="ECO:0000313" key="13">
    <source>
        <dbReference type="Proteomes" id="UP000010847"/>
    </source>
</evidence>
<comment type="catalytic activity">
    <reaction evidence="9 10">
        <text>L-threonyl-[protein] + FAD = FMN-L-threonyl-[protein] + AMP + H(+)</text>
        <dbReference type="Rhea" id="RHEA:36847"/>
        <dbReference type="Rhea" id="RHEA-COMP:11060"/>
        <dbReference type="Rhea" id="RHEA-COMP:11061"/>
        <dbReference type="ChEBI" id="CHEBI:15378"/>
        <dbReference type="ChEBI" id="CHEBI:30013"/>
        <dbReference type="ChEBI" id="CHEBI:57692"/>
        <dbReference type="ChEBI" id="CHEBI:74257"/>
        <dbReference type="ChEBI" id="CHEBI:456215"/>
        <dbReference type="EC" id="2.7.1.180"/>
    </reaction>
</comment>
<comment type="cofactor">
    <cofactor evidence="11">
        <name>Mg(2+)</name>
        <dbReference type="ChEBI" id="CHEBI:18420"/>
    </cofactor>
    <cofactor evidence="11">
        <name>Mn(2+)</name>
        <dbReference type="ChEBI" id="CHEBI:29035"/>
    </cofactor>
    <text evidence="11">Magnesium. Can also use manganese.</text>
</comment>
<evidence type="ECO:0000313" key="12">
    <source>
        <dbReference type="EMBL" id="AHF08436.1"/>
    </source>
</evidence>
<dbReference type="STRING" id="871968.DESME_02865"/>
<evidence type="ECO:0000256" key="8">
    <source>
        <dbReference type="ARBA" id="ARBA00031306"/>
    </source>
</evidence>
<keyword evidence="4 10" id="KW-0808">Transferase</keyword>
<name>W0EH90_9FIRM</name>
<dbReference type="EMBL" id="CP007032">
    <property type="protein sequence ID" value="AHF08436.1"/>
    <property type="molecule type" value="Genomic_DNA"/>
</dbReference>
<dbReference type="SUPFAM" id="SSF143631">
    <property type="entry name" value="ApbE-like"/>
    <property type="match status" value="1"/>
</dbReference>
<dbReference type="OrthoDB" id="9778595at2"/>
<evidence type="ECO:0000256" key="1">
    <source>
        <dbReference type="ARBA" id="ARBA00011955"/>
    </source>
</evidence>
<keyword evidence="5 10" id="KW-0479">Metal-binding</keyword>
<evidence type="ECO:0000256" key="7">
    <source>
        <dbReference type="ARBA" id="ARBA00022842"/>
    </source>
</evidence>
<dbReference type="RefSeq" id="WP_006717445.1">
    <property type="nucleotide sequence ID" value="NZ_CP007032.1"/>
</dbReference>
<keyword evidence="6 10" id="KW-0274">FAD</keyword>
<dbReference type="Pfam" id="PF02424">
    <property type="entry name" value="ApbE"/>
    <property type="match status" value="1"/>
</dbReference>
<dbReference type="GO" id="GO:0016740">
    <property type="term" value="F:transferase activity"/>
    <property type="evidence" value="ECO:0007669"/>
    <property type="project" value="UniProtKB-UniRule"/>
</dbReference>